<evidence type="ECO:0000313" key="6">
    <source>
        <dbReference type="Proteomes" id="UP001499854"/>
    </source>
</evidence>
<dbReference type="Pfam" id="PF13439">
    <property type="entry name" value="Glyco_transf_4"/>
    <property type="match status" value="1"/>
</dbReference>
<dbReference type="CDD" id="cd03801">
    <property type="entry name" value="GT4_PimA-like"/>
    <property type="match status" value="1"/>
</dbReference>
<dbReference type="Pfam" id="PF13692">
    <property type="entry name" value="Glyco_trans_1_4"/>
    <property type="match status" value="1"/>
</dbReference>
<dbReference type="InterPro" id="IPR028098">
    <property type="entry name" value="Glyco_trans_4-like_N"/>
</dbReference>
<dbReference type="InterPro" id="IPR050194">
    <property type="entry name" value="Glycosyltransferase_grp1"/>
</dbReference>
<feature type="domain" description="Glycosyltransferase subfamily 4-like N-terminal" evidence="4">
    <location>
        <begin position="39"/>
        <end position="203"/>
    </location>
</feature>
<evidence type="ECO:0000259" key="4">
    <source>
        <dbReference type="Pfam" id="PF13439"/>
    </source>
</evidence>
<reference evidence="5 6" key="1">
    <citation type="journal article" date="2019" name="Int. J. Syst. Evol. Microbiol.">
        <title>The Global Catalogue of Microorganisms (GCM) 10K type strain sequencing project: providing services to taxonomists for standard genome sequencing and annotation.</title>
        <authorList>
            <consortium name="The Broad Institute Genomics Platform"/>
            <consortium name="The Broad Institute Genome Sequencing Center for Infectious Disease"/>
            <person name="Wu L."/>
            <person name="Ma J."/>
        </authorList>
    </citation>
    <scope>NUCLEOTIDE SEQUENCE [LARGE SCALE GENOMIC DNA]</scope>
    <source>
        <strain evidence="5 6">JCM 16013</strain>
    </source>
</reference>
<keyword evidence="2" id="KW-0808">Transferase</keyword>
<dbReference type="Gene3D" id="3.40.50.2000">
    <property type="entry name" value="Glycogen Phosphorylase B"/>
    <property type="match status" value="2"/>
</dbReference>
<evidence type="ECO:0000256" key="1">
    <source>
        <dbReference type="ARBA" id="ARBA00022676"/>
    </source>
</evidence>
<dbReference type="PANTHER" id="PTHR45947">
    <property type="entry name" value="SULFOQUINOVOSYL TRANSFERASE SQD2"/>
    <property type="match status" value="1"/>
</dbReference>
<name>A0ABN2R0M8_9ACTN</name>
<keyword evidence="1" id="KW-0328">Glycosyltransferase</keyword>
<evidence type="ECO:0000256" key="3">
    <source>
        <dbReference type="SAM" id="MobiDB-lite"/>
    </source>
</evidence>
<proteinExistence type="predicted"/>
<protein>
    <recommendedName>
        <fullName evidence="4">Glycosyltransferase subfamily 4-like N-terminal domain-containing protein</fullName>
    </recommendedName>
</protein>
<accession>A0ABN2R0M8</accession>
<dbReference type="EMBL" id="BAAAQM010000007">
    <property type="protein sequence ID" value="GAA1961499.1"/>
    <property type="molecule type" value="Genomic_DNA"/>
</dbReference>
<organism evidence="5 6">
    <name type="scientific">Catenulispora subtropica</name>
    <dbReference type="NCBI Taxonomy" id="450798"/>
    <lineage>
        <taxon>Bacteria</taxon>
        <taxon>Bacillati</taxon>
        <taxon>Actinomycetota</taxon>
        <taxon>Actinomycetes</taxon>
        <taxon>Catenulisporales</taxon>
        <taxon>Catenulisporaceae</taxon>
        <taxon>Catenulispora</taxon>
    </lineage>
</organism>
<dbReference type="Proteomes" id="UP001499854">
    <property type="component" value="Unassembled WGS sequence"/>
</dbReference>
<sequence>MTEQSSPEHIPPVGSVAGSASGKRRRVVQVTPNYPPLLGGLEQVVQILATRLAARNDVSVVTTDNGADGAPRQAVEEGGVQVRRHRALTVAHTPLAPGMFGSLLRIRRGTVVHLHCAAAVVPEQVWLTARLRGLRYILHFHMEVDASGPLGRLLPFYKKHLFGRVVRSAAGVIVLTESQRDFLAERYGADRAKIYVVPNGVADEYFLPPRAPSVEPAVGSGPDPLRLLFVGRLGTQKNVARLLDAMAKVTEPVRLRLVGDGDLGPALREQATRLGLDDRVEFAGRKHGEDLIKEYADAELFVLPSDREGMALVVLEAMAAGLPVLATAVPGNIETVEGAGLLVPPTPQDLAAAIDNLARDRSALAALAATGSARVIGSRWDHVVSAIEDVYEQVGF</sequence>
<evidence type="ECO:0000256" key="2">
    <source>
        <dbReference type="ARBA" id="ARBA00022679"/>
    </source>
</evidence>
<dbReference type="RefSeq" id="WP_344656450.1">
    <property type="nucleotide sequence ID" value="NZ_BAAAQM010000007.1"/>
</dbReference>
<gene>
    <name evidence="5" type="ORF">GCM10009838_17610</name>
</gene>
<comment type="caution">
    <text evidence="5">The sequence shown here is derived from an EMBL/GenBank/DDBJ whole genome shotgun (WGS) entry which is preliminary data.</text>
</comment>
<keyword evidence="6" id="KW-1185">Reference proteome</keyword>
<evidence type="ECO:0000313" key="5">
    <source>
        <dbReference type="EMBL" id="GAA1961499.1"/>
    </source>
</evidence>
<feature type="region of interest" description="Disordered" evidence="3">
    <location>
        <begin position="1"/>
        <end position="25"/>
    </location>
</feature>
<dbReference type="PANTHER" id="PTHR45947:SF3">
    <property type="entry name" value="SULFOQUINOVOSYL TRANSFERASE SQD2"/>
    <property type="match status" value="1"/>
</dbReference>
<dbReference type="SUPFAM" id="SSF53756">
    <property type="entry name" value="UDP-Glycosyltransferase/glycogen phosphorylase"/>
    <property type="match status" value="1"/>
</dbReference>